<dbReference type="GO" id="GO:0005524">
    <property type="term" value="F:ATP binding"/>
    <property type="evidence" value="ECO:0007669"/>
    <property type="project" value="UniProtKB-UniRule"/>
</dbReference>
<proteinExistence type="inferred from homology"/>
<keyword evidence="3" id="KW-0808">Transferase</keyword>
<dbReference type="eggNOG" id="COG0515">
    <property type="taxonomic scope" value="Bacteria"/>
</dbReference>
<feature type="compositionally biased region" description="Pro residues" evidence="8">
    <location>
        <begin position="404"/>
        <end position="413"/>
    </location>
</feature>
<dbReference type="InterPro" id="IPR008271">
    <property type="entry name" value="Ser/Thr_kinase_AS"/>
</dbReference>
<dbReference type="Gene3D" id="1.10.510.10">
    <property type="entry name" value="Transferase(Phosphotransferase) domain 1"/>
    <property type="match status" value="1"/>
</dbReference>
<dbReference type="InterPro" id="IPR011009">
    <property type="entry name" value="Kinase-like_dom_sf"/>
</dbReference>
<evidence type="ECO:0000256" key="5">
    <source>
        <dbReference type="ARBA" id="ARBA00022777"/>
    </source>
</evidence>
<dbReference type="Proteomes" id="UP000010798">
    <property type="component" value="Chromosome"/>
</dbReference>
<dbReference type="OrthoDB" id="9811281at2"/>
<dbReference type="PANTHER" id="PTHR43671:SF13">
    <property type="entry name" value="SERINE_THREONINE-PROTEIN KINASE NEK2"/>
    <property type="match status" value="1"/>
</dbReference>
<evidence type="ECO:0000313" key="10">
    <source>
        <dbReference type="EMBL" id="AGA24692.1"/>
    </source>
</evidence>
<dbReference type="Pfam" id="PF00069">
    <property type="entry name" value="Pkinase"/>
    <property type="match status" value="1"/>
</dbReference>
<dbReference type="AlphaFoldDB" id="L0D605"/>
<sequence length="1039" mass="113833">MPLSLAPGVIPVPGYSLARLLGRGGFGEVWEAVAPGGVRVAMKFVRVNPQEAGPEERALEIVSNIRHPHLLDIQFAARVEDYLVIAMPLCEKSLWDRLRECRDQGLPGLPYDELIGYMDEMASAVDYLNEPRHEAGDGRKVGVQHRDIKPHNIFLVGGSTRLADFGVAKILEGRAGDHTGNMSPHYVAPEVLDGRMCQQTDQYSLAMTYCHLRTGRLPFRGDSINQILYAHLHQLADLSGLPEPEQNVVTRSLAKEPDDRWPNCRAFVRALQAASLREGSPPSYGAAGPLPMTVSPGRLETTSETHLAISSQHPPLPDSQTQSLYEAQGTTQRTDVAPPAPSRRWRNRLIGGGVAAALAGGAFALMPMLRSDKVPAPPVAPQSADASARPVPVVDAALPAVSTDPPPVTPPPVRARDTSKPEQAQPPVVQGESPPTTDTTESQVDRRPPPASPPASALPDRPDRETPQLASLLVTPRTPEPEGDLAVKAHGLLKKYCYRCHGVRFEVPGYNVLDHDILVAKRGEEEQPYVVPGKPAESAMWDRVGVEKDMPPSGPKPTEADRALIGRWIAAGALFPAANPVDRPLKGEHDVVVAVRDYLRPLRETDRAFLRFFTIHNLYNNKSISDDDLRLARAAVAKLVNSLSWKTDIAVPKPIDREQTVFALDLRDVGWDEQDRWNEMLSHYPYGLKHDKVQDQATREAAKEVYTLAQTSMPYVRADWFVANASRPPLYHALLEIPENLQALEKKLAVDPCADFLRNKLARAGFATSGVSSQNRLVDRHPASYGAYWKSYDFKKNEGTGNLFRYPLGPVFEGNPFPRQAFEHAGGEIVFNLPNGLQGYVLVDGKDQRIDAGPIEVVGDALKTAGTSAIVPGLSCMACHQLGIVPFKDTIREGLAVAGEAGEKVEMLYPEKAVMDRLITKDQARYLKALEEATGSFLMQGEDREKPIRDFPESVGAIARTYLKDLGPEDVAAEFGVSDPKEMVAMIRANKKLRQLGLSPLLSGAAIKRTDWDSLEGRAISTFQEAAHELGMGSPFRAY</sequence>
<name>L0D605_SINAD</name>
<dbReference type="HOGENOM" id="CLU_292851_0_0_0"/>
<comment type="similarity">
    <text evidence="1">Belongs to the protein kinase superfamily. NEK Ser/Thr protein kinase family. NIMA subfamily.</text>
</comment>
<dbReference type="Pfam" id="PF07635">
    <property type="entry name" value="PSCyt1"/>
    <property type="match status" value="1"/>
</dbReference>
<dbReference type="PROSITE" id="PS00107">
    <property type="entry name" value="PROTEIN_KINASE_ATP"/>
    <property type="match status" value="1"/>
</dbReference>
<dbReference type="InterPro" id="IPR017441">
    <property type="entry name" value="Protein_kinase_ATP_BS"/>
</dbReference>
<organism evidence="10 11">
    <name type="scientific">Singulisphaera acidiphila (strain ATCC BAA-1392 / DSM 18658 / VKM B-2454 / MOB10)</name>
    <dbReference type="NCBI Taxonomy" id="886293"/>
    <lineage>
        <taxon>Bacteria</taxon>
        <taxon>Pseudomonadati</taxon>
        <taxon>Planctomycetota</taxon>
        <taxon>Planctomycetia</taxon>
        <taxon>Isosphaerales</taxon>
        <taxon>Isosphaeraceae</taxon>
        <taxon>Singulisphaera</taxon>
    </lineage>
</organism>
<dbReference type="EC" id="2.7.11.1" evidence="2"/>
<dbReference type="InterPro" id="IPR050660">
    <property type="entry name" value="NEK_Ser/Thr_kinase"/>
</dbReference>
<feature type="region of interest" description="Disordered" evidence="8">
    <location>
        <begin position="305"/>
        <end position="345"/>
    </location>
</feature>
<dbReference type="CDD" id="cd14014">
    <property type="entry name" value="STKc_PknB_like"/>
    <property type="match status" value="1"/>
</dbReference>
<evidence type="ECO:0000256" key="4">
    <source>
        <dbReference type="ARBA" id="ARBA00022741"/>
    </source>
</evidence>
<dbReference type="PANTHER" id="PTHR43671">
    <property type="entry name" value="SERINE/THREONINE-PROTEIN KINASE NEK"/>
    <property type="match status" value="1"/>
</dbReference>
<evidence type="ECO:0000259" key="9">
    <source>
        <dbReference type="PROSITE" id="PS50011"/>
    </source>
</evidence>
<accession>L0D605</accession>
<evidence type="ECO:0000313" key="11">
    <source>
        <dbReference type="Proteomes" id="UP000010798"/>
    </source>
</evidence>
<dbReference type="EMBL" id="CP003364">
    <property type="protein sequence ID" value="AGA24692.1"/>
    <property type="molecule type" value="Genomic_DNA"/>
</dbReference>
<dbReference type="InterPro" id="IPR000719">
    <property type="entry name" value="Prot_kinase_dom"/>
</dbReference>
<keyword evidence="11" id="KW-1185">Reference proteome</keyword>
<keyword evidence="6 7" id="KW-0067">ATP-binding</keyword>
<feature type="region of interest" description="Disordered" evidence="8">
    <location>
        <begin position="398"/>
        <end position="464"/>
    </location>
</feature>
<keyword evidence="4 7" id="KW-0547">Nucleotide-binding</keyword>
<dbReference type="RefSeq" id="WP_015243877.1">
    <property type="nucleotide sequence ID" value="NC_019892.1"/>
</dbReference>
<dbReference type="SUPFAM" id="SSF56112">
    <property type="entry name" value="Protein kinase-like (PK-like)"/>
    <property type="match status" value="1"/>
</dbReference>
<protein>
    <recommendedName>
        <fullName evidence="2">non-specific serine/threonine protein kinase</fullName>
        <ecNumber evidence="2">2.7.11.1</ecNumber>
    </recommendedName>
</protein>
<reference evidence="10 11" key="1">
    <citation type="submission" date="2012-02" db="EMBL/GenBank/DDBJ databases">
        <title>Complete sequence of chromosome of Singulisphaera acidiphila DSM 18658.</title>
        <authorList>
            <consortium name="US DOE Joint Genome Institute (JGI-PGF)"/>
            <person name="Lucas S."/>
            <person name="Copeland A."/>
            <person name="Lapidus A."/>
            <person name="Glavina del Rio T."/>
            <person name="Dalin E."/>
            <person name="Tice H."/>
            <person name="Bruce D."/>
            <person name="Goodwin L."/>
            <person name="Pitluck S."/>
            <person name="Peters L."/>
            <person name="Ovchinnikova G."/>
            <person name="Chertkov O."/>
            <person name="Kyrpides N."/>
            <person name="Mavromatis K."/>
            <person name="Ivanova N."/>
            <person name="Brettin T."/>
            <person name="Detter J.C."/>
            <person name="Han C."/>
            <person name="Larimer F."/>
            <person name="Land M."/>
            <person name="Hauser L."/>
            <person name="Markowitz V."/>
            <person name="Cheng J.-F."/>
            <person name="Hugenholtz P."/>
            <person name="Woyke T."/>
            <person name="Wu D."/>
            <person name="Tindall B."/>
            <person name="Pomrenke H."/>
            <person name="Brambilla E."/>
            <person name="Klenk H.-P."/>
            <person name="Eisen J.A."/>
        </authorList>
    </citation>
    <scope>NUCLEOTIDE SEQUENCE [LARGE SCALE GENOMIC DNA]</scope>
    <source>
        <strain evidence="11">ATCC BAA-1392 / DSM 18658 / VKM B-2454 / MOB10</strain>
    </source>
</reference>
<evidence type="ECO:0000256" key="8">
    <source>
        <dbReference type="SAM" id="MobiDB-lite"/>
    </source>
</evidence>
<dbReference type="PROSITE" id="PS50011">
    <property type="entry name" value="PROTEIN_KINASE_DOM"/>
    <property type="match status" value="1"/>
</dbReference>
<feature type="domain" description="Protein kinase" evidence="9">
    <location>
        <begin position="15"/>
        <end position="276"/>
    </location>
</feature>
<evidence type="ECO:0000256" key="6">
    <source>
        <dbReference type="ARBA" id="ARBA00022840"/>
    </source>
</evidence>
<evidence type="ECO:0000256" key="7">
    <source>
        <dbReference type="PROSITE-ProRule" id="PRU10141"/>
    </source>
</evidence>
<feature type="compositionally biased region" description="Polar residues" evidence="8">
    <location>
        <begin position="433"/>
        <end position="442"/>
    </location>
</feature>
<dbReference type="InterPro" id="IPR011429">
    <property type="entry name" value="Cyt_c_Planctomycete-type"/>
</dbReference>
<keyword evidence="10" id="KW-0723">Serine/threonine-protein kinase</keyword>
<gene>
    <name evidence="10" type="ordered locus">Sinac_0241</name>
</gene>
<dbReference type="SMART" id="SM00220">
    <property type="entry name" value="S_TKc"/>
    <property type="match status" value="1"/>
</dbReference>
<feature type="compositionally biased region" description="Polar residues" evidence="8">
    <location>
        <begin position="305"/>
        <end position="334"/>
    </location>
</feature>
<dbReference type="GO" id="GO:0004674">
    <property type="term" value="F:protein serine/threonine kinase activity"/>
    <property type="evidence" value="ECO:0007669"/>
    <property type="project" value="UniProtKB-KW"/>
</dbReference>
<evidence type="ECO:0000256" key="1">
    <source>
        <dbReference type="ARBA" id="ARBA00010886"/>
    </source>
</evidence>
<dbReference type="KEGG" id="saci:Sinac_0241"/>
<evidence type="ECO:0000256" key="2">
    <source>
        <dbReference type="ARBA" id="ARBA00012513"/>
    </source>
</evidence>
<feature type="binding site" evidence="7">
    <location>
        <position position="43"/>
    </location>
    <ligand>
        <name>ATP</name>
        <dbReference type="ChEBI" id="CHEBI:30616"/>
    </ligand>
</feature>
<keyword evidence="5 10" id="KW-0418">Kinase</keyword>
<dbReference type="STRING" id="886293.Sinac_0241"/>
<dbReference type="PROSITE" id="PS00108">
    <property type="entry name" value="PROTEIN_KINASE_ST"/>
    <property type="match status" value="1"/>
</dbReference>
<evidence type="ECO:0000256" key="3">
    <source>
        <dbReference type="ARBA" id="ARBA00022679"/>
    </source>
</evidence>